<protein>
    <submittedName>
        <fullName evidence="1">Uncharacterized protein</fullName>
    </submittedName>
</protein>
<reference evidence="1" key="1">
    <citation type="submission" date="2022-07" db="EMBL/GenBank/DDBJ databases">
        <title>Genome Sequence of Phlebia brevispora.</title>
        <authorList>
            <person name="Buettner E."/>
        </authorList>
    </citation>
    <scope>NUCLEOTIDE SEQUENCE</scope>
    <source>
        <strain evidence="1">MPL23</strain>
    </source>
</reference>
<evidence type="ECO:0000313" key="2">
    <source>
        <dbReference type="Proteomes" id="UP001148662"/>
    </source>
</evidence>
<dbReference type="Proteomes" id="UP001148662">
    <property type="component" value="Unassembled WGS sequence"/>
</dbReference>
<proteinExistence type="predicted"/>
<name>A0ACC1RV38_9APHY</name>
<comment type="caution">
    <text evidence="1">The sequence shown here is derived from an EMBL/GenBank/DDBJ whole genome shotgun (WGS) entry which is preliminary data.</text>
</comment>
<organism evidence="1 2">
    <name type="scientific">Phlebia brevispora</name>
    <dbReference type="NCBI Taxonomy" id="194682"/>
    <lineage>
        <taxon>Eukaryota</taxon>
        <taxon>Fungi</taxon>
        <taxon>Dikarya</taxon>
        <taxon>Basidiomycota</taxon>
        <taxon>Agaricomycotina</taxon>
        <taxon>Agaricomycetes</taxon>
        <taxon>Polyporales</taxon>
        <taxon>Meruliaceae</taxon>
        <taxon>Phlebia</taxon>
    </lineage>
</organism>
<accession>A0ACC1RV38</accession>
<gene>
    <name evidence="1" type="ORF">NM688_g8272</name>
</gene>
<evidence type="ECO:0000313" key="1">
    <source>
        <dbReference type="EMBL" id="KAJ3526359.1"/>
    </source>
</evidence>
<sequence length="207" mass="22457">MLRLGLPSNPRSRSVTGTQRSDYPPRPGSAASEQPRTRTASSPTSPSRSLRAQRSMADLPTTVRRQQAPRAPPMPSRRPNESSKSHPWRQGSSSSIDTSSSNSSSRTAQSSLDYPSSATSLDEYLEDEQYEKSPKKPAPGFGSTLWSRVAAAAGNLSVSVTKAWEVNVNNGESTFGQSTSSRTLGVRISDVMSQLRLQARNRTLFAQ</sequence>
<dbReference type="EMBL" id="JANHOG010002172">
    <property type="protein sequence ID" value="KAJ3526359.1"/>
    <property type="molecule type" value="Genomic_DNA"/>
</dbReference>
<keyword evidence="2" id="KW-1185">Reference proteome</keyword>